<evidence type="ECO:0000313" key="2">
    <source>
        <dbReference type="EMBL" id="KAK7447765.1"/>
    </source>
</evidence>
<dbReference type="EMBL" id="JBANRG010000040">
    <property type="protein sequence ID" value="KAK7447765.1"/>
    <property type="molecule type" value="Genomic_DNA"/>
</dbReference>
<evidence type="ECO:0000313" key="3">
    <source>
        <dbReference type="Proteomes" id="UP001498398"/>
    </source>
</evidence>
<organism evidence="1 3">
    <name type="scientific">Marasmiellus scandens</name>
    <dbReference type="NCBI Taxonomy" id="2682957"/>
    <lineage>
        <taxon>Eukaryota</taxon>
        <taxon>Fungi</taxon>
        <taxon>Dikarya</taxon>
        <taxon>Basidiomycota</taxon>
        <taxon>Agaricomycotina</taxon>
        <taxon>Agaricomycetes</taxon>
        <taxon>Agaricomycetidae</taxon>
        <taxon>Agaricales</taxon>
        <taxon>Marasmiineae</taxon>
        <taxon>Omphalotaceae</taxon>
        <taxon>Marasmiellus</taxon>
    </lineage>
</organism>
<dbReference type="EMBL" id="JBANRG010000103">
    <property type="protein sequence ID" value="KAK7435682.1"/>
    <property type="molecule type" value="Genomic_DNA"/>
</dbReference>
<gene>
    <name evidence="2" type="ORF">VKT23_014023</name>
    <name evidence="1" type="ORF">VKT23_019515</name>
</gene>
<keyword evidence="3" id="KW-1185">Reference proteome</keyword>
<reference evidence="1 3" key="1">
    <citation type="submission" date="2024-01" db="EMBL/GenBank/DDBJ databases">
        <title>A draft genome for the cacao thread blight pathogen Marasmiellus scandens.</title>
        <authorList>
            <person name="Baruah I.K."/>
            <person name="Leung J."/>
            <person name="Bukari Y."/>
            <person name="Amoako-Attah I."/>
            <person name="Meinhardt L.W."/>
            <person name="Bailey B.A."/>
            <person name="Cohen S.P."/>
        </authorList>
    </citation>
    <scope>NUCLEOTIDE SEQUENCE [LARGE SCALE GENOMIC DNA]</scope>
    <source>
        <strain evidence="1 3">GH-19</strain>
    </source>
</reference>
<dbReference type="Proteomes" id="UP001498398">
    <property type="component" value="Unassembled WGS sequence"/>
</dbReference>
<proteinExistence type="predicted"/>
<protein>
    <submittedName>
        <fullName evidence="1">Uncharacterized protein</fullName>
    </submittedName>
</protein>
<comment type="caution">
    <text evidence="1">The sequence shown here is derived from an EMBL/GenBank/DDBJ whole genome shotgun (WGS) entry which is preliminary data.</text>
</comment>
<evidence type="ECO:0000313" key="1">
    <source>
        <dbReference type="EMBL" id="KAK7435682.1"/>
    </source>
</evidence>
<accession>A0ABR1IL43</accession>
<sequence length="127" mass="13927">METRHSRAINRLETLWTQIAANANAAPVAIVNDIDSSLPVLQPFQYVENTLTGRRSPVVDAVNVQLSQSKEIPVRTRQETMHAAGSAHATTMASGWKIGSGRFVSMMPKAASLSKFLLEESSWSAFR</sequence>
<name>A0ABR1IL43_9AGAR</name>